<dbReference type="EMBL" id="CAFAAM010000231">
    <property type="protein sequence ID" value="CAB4815493.1"/>
    <property type="molecule type" value="Genomic_DNA"/>
</dbReference>
<dbReference type="EMBL" id="CAFBRD010000106">
    <property type="protein sequence ID" value="CAB5078393.1"/>
    <property type="molecule type" value="Genomic_DNA"/>
</dbReference>
<proteinExistence type="predicted"/>
<dbReference type="EMBL" id="CAEZXY010000020">
    <property type="protein sequence ID" value="CAB4703451.1"/>
    <property type="molecule type" value="Genomic_DNA"/>
</dbReference>
<protein>
    <submittedName>
        <fullName evidence="1">Unannotated protein</fullName>
    </submittedName>
</protein>
<evidence type="ECO:0000313" key="3">
    <source>
        <dbReference type="EMBL" id="CAB5078393.1"/>
    </source>
</evidence>
<evidence type="ECO:0000313" key="1">
    <source>
        <dbReference type="EMBL" id="CAB4703451.1"/>
    </source>
</evidence>
<organism evidence="1">
    <name type="scientific">freshwater metagenome</name>
    <dbReference type="NCBI Taxonomy" id="449393"/>
    <lineage>
        <taxon>unclassified sequences</taxon>
        <taxon>metagenomes</taxon>
        <taxon>ecological metagenomes</taxon>
    </lineage>
</organism>
<dbReference type="AlphaFoldDB" id="A0A6J6PVF9"/>
<evidence type="ECO:0000313" key="2">
    <source>
        <dbReference type="EMBL" id="CAB4815493.1"/>
    </source>
</evidence>
<name>A0A6J6PVF9_9ZZZZ</name>
<reference evidence="1" key="1">
    <citation type="submission" date="2020-05" db="EMBL/GenBank/DDBJ databases">
        <authorList>
            <person name="Chiriac C."/>
            <person name="Salcher M."/>
            <person name="Ghai R."/>
            <person name="Kavagutti S V."/>
        </authorList>
    </citation>
    <scope>NUCLEOTIDE SEQUENCE</scope>
</reference>
<gene>
    <name evidence="1" type="ORF">UFOPK2624_00681</name>
    <name evidence="2" type="ORF">UFOPK3010_01420</name>
    <name evidence="3" type="ORF">UFOPK4371_01540</name>
</gene>
<sequence length="61" mass="7032">MQFDLVCRQPIAIWMTFGEVRFDLLVVNDPTLFRVDKEHATWSQAALLYDSGGIDIDDPNF</sequence>
<accession>A0A6J6PVF9</accession>